<dbReference type="InterPro" id="IPR008254">
    <property type="entry name" value="Flavodoxin/NO_synth"/>
</dbReference>
<proteinExistence type="predicted"/>
<dbReference type="GO" id="GO:0010181">
    <property type="term" value="F:FMN binding"/>
    <property type="evidence" value="ECO:0007669"/>
    <property type="project" value="InterPro"/>
</dbReference>
<dbReference type="RefSeq" id="WP_022355768.1">
    <property type="nucleotide sequence ID" value="NZ_CABKSV010000064.1"/>
</dbReference>
<sequence>MKIAIVFSSNTGNTEYLAQGIKEVVQKNDLVYFGKFQEGIDADLYFVGSWTDKGCCSEEIKSLLSSLKNKKIAYFQTAGFGGSQAYFKRLLDTVMKLIDSSNEFLGSYFCQGRMPDSVKNRYLMMLEKNPNDERILASLDNFEKAKSHPDFDDLKRIKEWAHSMIDTL</sequence>
<dbReference type="GeneID" id="79877127"/>
<dbReference type="EMBL" id="NFKM01000030">
    <property type="protein sequence ID" value="OUP56028.1"/>
    <property type="molecule type" value="Genomic_DNA"/>
</dbReference>
<dbReference type="NCBIfam" id="NF045594">
    <property type="entry name" value="flavodox_BilS"/>
    <property type="match status" value="1"/>
</dbReference>
<keyword evidence="3" id="KW-1185">Reference proteome</keyword>
<evidence type="ECO:0000313" key="3">
    <source>
        <dbReference type="Proteomes" id="UP000195447"/>
    </source>
</evidence>
<reference evidence="3" key="1">
    <citation type="submission" date="2017-04" db="EMBL/GenBank/DDBJ databases">
        <title>Function of individual gut microbiota members based on whole genome sequencing of pure cultures obtained from chicken caecum.</title>
        <authorList>
            <person name="Medvecky M."/>
            <person name="Cejkova D."/>
            <person name="Polansky O."/>
            <person name="Karasova D."/>
            <person name="Kubasova T."/>
            <person name="Cizek A."/>
            <person name="Rychlik I."/>
        </authorList>
    </citation>
    <scope>NUCLEOTIDE SEQUENCE [LARGE SCALE GENOMIC DNA]</scope>
    <source>
        <strain evidence="3">An178</strain>
    </source>
</reference>
<dbReference type="GO" id="GO:0016651">
    <property type="term" value="F:oxidoreductase activity, acting on NAD(P)H"/>
    <property type="evidence" value="ECO:0007669"/>
    <property type="project" value="UniProtKB-ARBA"/>
</dbReference>
<dbReference type="InterPro" id="IPR001226">
    <property type="entry name" value="Flavodoxin_CS"/>
</dbReference>
<dbReference type="InterPro" id="IPR029039">
    <property type="entry name" value="Flavoprotein-like_sf"/>
</dbReference>
<dbReference type="SUPFAM" id="SSF52218">
    <property type="entry name" value="Flavoproteins"/>
    <property type="match status" value="1"/>
</dbReference>
<dbReference type="Gene3D" id="3.40.50.360">
    <property type="match status" value="1"/>
</dbReference>
<dbReference type="AlphaFoldDB" id="A0A1Y3VY41"/>
<dbReference type="Proteomes" id="UP000195447">
    <property type="component" value="Unassembled WGS sequence"/>
</dbReference>
<dbReference type="GO" id="GO:0009055">
    <property type="term" value="F:electron transfer activity"/>
    <property type="evidence" value="ECO:0007669"/>
    <property type="project" value="InterPro"/>
</dbReference>
<organism evidence="2 3">
    <name type="scientific">Faecalitalea cylindroides</name>
    <dbReference type="NCBI Taxonomy" id="39483"/>
    <lineage>
        <taxon>Bacteria</taxon>
        <taxon>Bacillati</taxon>
        <taxon>Bacillota</taxon>
        <taxon>Erysipelotrichia</taxon>
        <taxon>Erysipelotrichales</taxon>
        <taxon>Erysipelotrichaceae</taxon>
        <taxon>Faecalitalea</taxon>
    </lineage>
</organism>
<protein>
    <submittedName>
        <fullName evidence="2">Flavodoxin</fullName>
    </submittedName>
</protein>
<dbReference type="InterPro" id="IPR054633">
    <property type="entry name" value="BilS"/>
</dbReference>
<evidence type="ECO:0000313" key="2">
    <source>
        <dbReference type="EMBL" id="OUP56028.1"/>
    </source>
</evidence>
<feature type="domain" description="Flavodoxin-like" evidence="1">
    <location>
        <begin position="5"/>
        <end position="160"/>
    </location>
</feature>
<dbReference type="Pfam" id="PF12641">
    <property type="entry name" value="Flavodoxin_3"/>
    <property type="match status" value="1"/>
</dbReference>
<name>A0A1Y3VY41_9FIRM</name>
<comment type="caution">
    <text evidence="2">The sequence shown here is derived from an EMBL/GenBank/DDBJ whole genome shotgun (WGS) entry which is preliminary data.</text>
</comment>
<accession>A0A1Y3VY41</accession>
<dbReference type="PROSITE" id="PS00201">
    <property type="entry name" value="FLAVODOXIN"/>
    <property type="match status" value="1"/>
</dbReference>
<evidence type="ECO:0000259" key="1">
    <source>
        <dbReference type="Pfam" id="PF12641"/>
    </source>
</evidence>
<gene>
    <name evidence="2" type="ORF">B5F14_09960</name>
</gene>